<evidence type="ECO:0000259" key="8">
    <source>
        <dbReference type="Pfam" id="PF12530"/>
    </source>
</evidence>
<evidence type="ECO:0000256" key="3">
    <source>
        <dbReference type="ARBA" id="ARBA00022723"/>
    </source>
</evidence>
<dbReference type="SUPFAM" id="SSF48576">
    <property type="entry name" value="Terpenoid synthases"/>
    <property type="match status" value="3"/>
</dbReference>
<proteinExistence type="predicted"/>
<dbReference type="Proteomes" id="UP001153321">
    <property type="component" value="Chromosome 20"/>
</dbReference>
<evidence type="ECO:0000313" key="9">
    <source>
        <dbReference type="EMBL" id="CAH1640072.1"/>
    </source>
</evidence>
<dbReference type="InterPro" id="IPR033749">
    <property type="entry name" value="Polyprenyl_synt_CS"/>
</dbReference>
<dbReference type="PANTHER" id="PTHR11525">
    <property type="entry name" value="FARNESYL-PYROPHOSPHATE SYNTHETASE"/>
    <property type="match status" value="1"/>
</dbReference>
<dbReference type="GO" id="GO:0004161">
    <property type="term" value="F:dimethylallyltranstransferase activity"/>
    <property type="evidence" value="ECO:0007669"/>
    <property type="project" value="TreeGrafter"/>
</dbReference>
<dbReference type="PANTHER" id="PTHR11525:SF0">
    <property type="entry name" value="FARNESYL PYROPHOSPHATE SYNTHASE"/>
    <property type="match status" value="1"/>
</dbReference>
<dbReference type="GO" id="GO:0005737">
    <property type="term" value="C:cytoplasm"/>
    <property type="evidence" value="ECO:0007669"/>
    <property type="project" value="TreeGrafter"/>
</dbReference>
<dbReference type="GO" id="GO:0042811">
    <property type="term" value="P:pheromone biosynthetic process"/>
    <property type="evidence" value="ECO:0007669"/>
    <property type="project" value="UniProtKB-ARBA"/>
</dbReference>
<sequence>MDEIEYKLNTNNSVLIVNAIDKLISTIKSKYKPIERQRFVNENEELKLLREKCSSKDAKVSLTACQGLLALVELGVLEIAHTMSTVVTLLPSTHNYSAIISTMAGLLILDLKARLVPGHQYKCQFSLKSPQHPFITVLDKNKDAESDVLAQMHALCTHPDYTEKVASDPGNCCSVYHRQLHNPPFYSPVLVANRRDPRSCYNLIERCFALDAPELRTVAGITLMLLAENLADTSALYLHELFNLCINIISKYEYSSISLSVFVALSLQWLNLPSYLTASALKVASKILDMYQDKDKDDTRLHTPNLKANKTFQSLLYTDSHLSIVFKLNQNWERMRDNPEKLKSWLDSLATVNNEIKLELLPFLLGMVLEKRKEAWYEEVVVKVIRIVVNLVGYKKEISVQLLPLLMYKIANDRCPVVRLECLRALPLMAKTKENVPTIVSVLNKLKANKGVPTSFLIMLYTSLAETQVRCFPYLQEMLVDPGVGKQDDLKWELDIAKAIAVDRICEIRPTSHGLELVSVISSLLNRCSERSGGVATSTCLAALRRLWRAAALAPHSTWAALQPKLARDTRPAVQISICKLLSEVPSLRAATPEWERLSREAARRLWQWVADCNVPDVIYRKTVKLPASYCKTPADAARKPEEVLDYIPCEIWPEVFKYTNQAALPGVQRLAGRHIERELRAYRSGQYQHDPRREPAALLQLPPASVARGLVHCFRKQVGCTSTSTTRAGSPPRCCSCRPPASRGDSSTASGNRLVVPVPARPAPGARRAAAAAARQRRAGTRPLLQETGWLYQYQHDPRREPAALLQLPPASVARGLVHCFRKQVGCTSTSTTRAGSPPRCCSCRPPASRGDSSTASGNRLVVPVPARPAPGARRAAAAAARQRRAGTRPLLQETGWLYQYQHDPRREPAALLQLPPASVARGLVHCFRKQVFHRGSDWRRGCVTLAARQAQVSQSARRILENYLQGVAAGTAEETDVLLIFEILPILCRGMPPNALRPPLERCLADSFAEISHVKAKSKGEEKEYLFIKQMECIRQCLDCDKIHDANRTLLSQIVEHYFSEMNDDNVAWPTYISTCCALSSKYLERMSSPSGWWELSPSLLRKAASLRAALATMKDCEAPLNWLNEIIDAQAMEITEQEFSLGCLVPALQAADPDSGHCADWMLQLMGRTQVAFNETEDKSAKQYLCDVFMVCVIVFSGVWSVAGDAVAGRPARQALLPPAVASLLARPAWQPCALQLLEWLCHSRAGCDSGAAAACQRGLLAARHAAPFATHHIWTRLYTQCRSLHKVAVGHTVPLTFNQYEHQQRFREAQAEIVGSLMSSPKFKDQLGDVEAWMTKLLDYALGGGKRGRGLAVPFAYRMMEDPEHFTEDKHHKARIMGWVLEMFHSYLFTIDDIMDASKTRRGQQCWYLRDDAMMHTCIGQHLDFASNYTREKNNLDTFTVERFDAIALQKTAVYSFSFPMNLAMTLVKGKNQNLHHTEEVHSICWDMGKLLQLVIPIMALDLLTDLCISCLGTATKMSSLLRKLSYNSYTQCRTLHKVAVGHTVPLTFNQYEHQQRFREAQAEIVGSLMSSPKFKNQLGDVEVWMTKLLDYVLNGGKRGRSLAVPFAYRMMEDPEYFTEDNHHKARIMGWVLEILHSYLFIIDDIMDASKTRRGKQCWHLRDDVGLGALNDSGLIFTSAYEVLEQHFGDDPIYAELVKICNGAMMHTCIGQHLDFASNYTREKNNLDTFTVERFDAIALQKAAIYSFKWPMNLAMTLVKGKAGTDIQEGKLTWLAVTALERCTDAQRKFFAENYGIDNPENVQRIKDLYAELDMENIYKNHEKAVYEDLFYLFPISSLYGCALPATKMASLLRKLSYNSYTQCRSLHKVAVGHTVPLTFNQYEHQQRFREAQAEIVGSLMSSPKFKDRLGDVEVWMTKLLDYVLAGGKRGRGLAVPFAYRMMEDPEHFTEDNHHKARIMGWVVEMCHSYLLLIDDIMDASKTRRGQQCWHLRDDAMMHTCIGQHLDFASNYTREKNNLDTFTVERFDAIALQKAAIYSFKWPMNLAMTLVKGKNQNLHRTEENDYSDVYFDEIRTGKAGTDIQEGKLTWLAVTALERCTDAQRKFFAENYGINNPQNVQRIKDLFAELDIEHIYKKHEKAVYEDLVRRIRALPAKGQTRFYSEVLEACCKKSY</sequence>
<keyword evidence="3" id="KW-0479">Metal-binding</keyword>
<keyword evidence="10" id="KW-1185">Reference proteome</keyword>
<evidence type="ECO:0000256" key="7">
    <source>
        <dbReference type="SAM" id="MobiDB-lite"/>
    </source>
</evidence>
<evidence type="ECO:0000313" key="10">
    <source>
        <dbReference type="Proteomes" id="UP001153321"/>
    </source>
</evidence>
<evidence type="ECO:0000256" key="1">
    <source>
        <dbReference type="ARBA" id="ARBA00001946"/>
    </source>
</evidence>
<comment type="cofactor">
    <cofactor evidence="1">
        <name>Mg(2+)</name>
        <dbReference type="ChEBI" id="CHEBI:18420"/>
    </cofactor>
</comment>
<keyword evidence="2" id="KW-0808">Transferase</keyword>
<evidence type="ECO:0000256" key="6">
    <source>
        <dbReference type="ARBA" id="ARBA00034546"/>
    </source>
</evidence>
<dbReference type="InterPro" id="IPR016024">
    <property type="entry name" value="ARM-type_fold"/>
</dbReference>
<dbReference type="InterPro" id="IPR022542">
    <property type="entry name" value="FOCAD/RST1_DUF3730"/>
</dbReference>
<dbReference type="Pfam" id="PF12530">
    <property type="entry name" value="DUF3730"/>
    <property type="match status" value="1"/>
</dbReference>
<keyword evidence="4" id="KW-0460">Magnesium</keyword>
<dbReference type="GO" id="GO:0046872">
    <property type="term" value="F:metal ion binding"/>
    <property type="evidence" value="ECO:0007669"/>
    <property type="project" value="UniProtKB-KW"/>
</dbReference>
<evidence type="ECO:0000256" key="5">
    <source>
        <dbReference type="ARBA" id="ARBA00033740"/>
    </source>
</evidence>
<reference evidence="9" key="1">
    <citation type="submission" date="2022-02" db="EMBL/GenBank/DDBJ databases">
        <authorList>
            <person name="King R."/>
        </authorList>
    </citation>
    <scope>NUCLEOTIDE SEQUENCE</scope>
</reference>
<comment type="pathway">
    <text evidence="5">Pheromone biosynthesis.</text>
</comment>
<dbReference type="Gene3D" id="1.10.600.10">
    <property type="entry name" value="Farnesyl Diphosphate Synthase"/>
    <property type="match status" value="6"/>
</dbReference>
<protein>
    <recommendedName>
        <fullName evidence="6">Farnesyl pyrophosphate synthase</fullName>
    </recommendedName>
</protein>
<accession>A0A9P0N2I5</accession>
<dbReference type="InterPro" id="IPR039702">
    <property type="entry name" value="FPS1-like"/>
</dbReference>
<evidence type="ECO:0000256" key="4">
    <source>
        <dbReference type="ARBA" id="ARBA00022842"/>
    </source>
</evidence>
<dbReference type="GO" id="GO:0045337">
    <property type="term" value="P:farnesyl diphosphate biosynthetic process"/>
    <property type="evidence" value="ECO:0007669"/>
    <property type="project" value="TreeGrafter"/>
</dbReference>
<feature type="domain" description="DUF3730" evidence="8">
    <location>
        <begin position="403"/>
        <end position="618"/>
    </location>
</feature>
<gene>
    <name evidence="9" type="ORF">SPLIT_LOCUS5428</name>
</gene>
<dbReference type="PROSITE" id="PS00723">
    <property type="entry name" value="POLYPRENYL_SYNTHASE_1"/>
    <property type="match status" value="1"/>
</dbReference>
<dbReference type="Pfam" id="PF00348">
    <property type="entry name" value="polyprenyl_synt"/>
    <property type="match status" value="5"/>
</dbReference>
<dbReference type="InterPro" id="IPR000092">
    <property type="entry name" value="Polyprenyl_synt"/>
</dbReference>
<dbReference type="InterPro" id="IPR008949">
    <property type="entry name" value="Isoprenoid_synthase_dom_sf"/>
</dbReference>
<feature type="region of interest" description="Disordered" evidence="7">
    <location>
        <begin position="847"/>
        <end position="873"/>
    </location>
</feature>
<evidence type="ECO:0000256" key="2">
    <source>
        <dbReference type="ARBA" id="ARBA00022679"/>
    </source>
</evidence>
<dbReference type="SUPFAM" id="SSF48371">
    <property type="entry name" value="ARM repeat"/>
    <property type="match status" value="1"/>
</dbReference>
<name>A0A9P0N2I5_SPOLI</name>
<organism evidence="9 10">
    <name type="scientific">Spodoptera littoralis</name>
    <name type="common">Egyptian cotton leafworm</name>
    <dbReference type="NCBI Taxonomy" id="7109"/>
    <lineage>
        <taxon>Eukaryota</taxon>
        <taxon>Metazoa</taxon>
        <taxon>Ecdysozoa</taxon>
        <taxon>Arthropoda</taxon>
        <taxon>Hexapoda</taxon>
        <taxon>Insecta</taxon>
        <taxon>Pterygota</taxon>
        <taxon>Neoptera</taxon>
        <taxon>Endopterygota</taxon>
        <taxon>Lepidoptera</taxon>
        <taxon>Glossata</taxon>
        <taxon>Ditrysia</taxon>
        <taxon>Noctuoidea</taxon>
        <taxon>Noctuidae</taxon>
        <taxon>Amphipyrinae</taxon>
        <taxon>Spodoptera</taxon>
    </lineage>
</organism>
<feature type="region of interest" description="Disordered" evidence="7">
    <location>
        <begin position="740"/>
        <end position="766"/>
    </location>
</feature>
<dbReference type="GO" id="GO:0004337">
    <property type="term" value="F:(2E,6E)-farnesyl diphosphate synthase activity"/>
    <property type="evidence" value="ECO:0007669"/>
    <property type="project" value="TreeGrafter"/>
</dbReference>
<dbReference type="EMBL" id="LR824551">
    <property type="protein sequence ID" value="CAH1640072.1"/>
    <property type="molecule type" value="Genomic_DNA"/>
</dbReference>